<dbReference type="Pfam" id="PF24621">
    <property type="entry name" value="DHQS_C"/>
    <property type="match status" value="1"/>
</dbReference>
<comment type="catalytic activity">
    <reaction evidence="6">
        <text>D-sedoheptulose 7-phosphate = 2-epi-5-epi-valiolone + phosphate</text>
        <dbReference type="Rhea" id="RHEA:44184"/>
        <dbReference type="ChEBI" id="CHEBI:43474"/>
        <dbReference type="ChEBI" id="CHEBI:57483"/>
        <dbReference type="ChEBI" id="CHEBI:84187"/>
        <dbReference type="EC" id="4.2.3.152"/>
    </reaction>
</comment>
<proteinExistence type="predicted"/>
<name>A0A1X1YC71_9MYCO</name>
<dbReference type="Pfam" id="PF01761">
    <property type="entry name" value="DHQ_synthase"/>
    <property type="match status" value="1"/>
</dbReference>
<dbReference type="GO" id="GO:0000166">
    <property type="term" value="F:nucleotide binding"/>
    <property type="evidence" value="ECO:0007669"/>
    <property type="project" value="UniProtKB-KW"/>
</dbReference>
<keyword evidence="12" id="KW-1185">Reference proteome</keyword>
<dbReference type="EMBL" id="AP022581">
    <property type="protein sequence ID" value="BBX94925.1"/>
    <property type="molecule type" value="Genomic_DNA"/>
</dbReference>
<evidence type="ECO:0000256" key="7">
    <source>
        <dbReference type="ARBA" id="ARBA00024060"/>
    </source>
</evidence>
<evidence type="ECO:0000259" key="9">
    <source>
        <dbReference type="Pfam" id="PF01761"/>
    </source>
</evidence>
<dbReference type="InterPro" id="IPR030960">
    <property type="entry name" value="DHQS/DOIS_N"/>
</dbReference>
<dbReference type="RefSeq" id="WP_139822334.1">
    <property type="nucleotide sequence ID" value="NZ_AP022581.1"/>
</dbReference>
<evidence type="ECO:0000313" key="12">
    <source>
        <dbReference type="Proteomes" id="UP000466396"/>
    </source>
</evidence>
<dbReference type="PANTHER" id="PTHR43622:SF3">
    <property type="entry name" value="2-EPI-5-EPI-VALIOLONE SYNTHASE"/>
    <property type="match status" value="1"/>
</dbReference>
<accession>A0A1X1YC71</accession>
<dbReference type="GO" id="GO:0017000">
    <property type="term" value="P:antibiotic biosynthetic process"/>
    <property type="evidence" value="ECO:0007669"/>
    <property type="project" value="InterPro"/>
</dbReference>
<dbReference type="Proteomes" id="UP000466396">
    <property type="component" value="Chromosome"/>
</dbReference>
<keyword evidence="2" id="KW-0479">Metal-binding</keyword>
<gene>
    <name evidence="11" type="primary">aroB_1</name>
    <name evidence="11" type="ORF">MLAC_02190</name>
</gene>
<keyword evidence="3" id="KW-0547">Nucleotide-binding</keyword>
<dbReference type="STRING" id="169765.AWC15_01030"/>
<dbReference type="EC" id="4.2.3.152" evidence="7"/>
<dbReference type="GO" id="GO:0046872">
    <property type="term" value="F:metal ion binding"/>
    <property type="evidence" value="ECO:0007669"/>
    <property type="project" value="UniProtKB-KW"/>
</dbReference>
<dbReference type="Gene3D" id="3.40.50.1970">
    <property type="match status" value="1"/>
</dbReference>
<dbReference type="AlphaFoldDB" id="A0A1X1YC71"/>
<dbReference type="CDD" id="cd08199">
    <property type="entry name" value="EEVS"/>
    <property type="match status" value="1"/>
</dbReference>
<dbReference type="InterPro" id="IPR035872">
    <property type="entry name" value="EEVS-like"/>
</dbReference>
<evidence type="ECO:0000256" key="1">
    <source>
        <dbReference type="ARBA" id="ARBA00001911"/>
    </source>
</evidence>
<evidence type="ECO:0000256" key="2">
    <source>
        <dbReference type="ARBA" id="ARBA00022723"/>
    </source>
</evidence>
<dbReference type="GO" id="GO:0003856">
    <property type="term" value="F:3-dehydroquinate synthase activity"/>
    <property type="evidence" value="ECO:0007669"/>
    <property type="project" value="TreeGrafter"/>
</dbReference>
<comment type="cofactor">
    <cofactor evidence="1">
        <name>NAD(+)</name>
        <dbReference type="ChEBI" id="CHEBI:57540"/>
    </cofactor>
</comment>
<dbReference type="InterPro" id="IPR050071">
    <property type="entry name" value="Dehydroquinate_synthase"/>
</dbReference>
<dbReference type="OrthoDB" id="9806583at2"/>
<reference evidence="11 12" key="1">
    <citation type="journal article" date="2019" name="Emerg. Microbes Infect.">
        <title>Comprehensive subspecies identification of 175 nontuberculous mycobacteria species based on 7547 genomic profiles.</title>
        <authorList>
            <person name="Matsumoto Y."/>
            <person name="Kinjo T."/>
            <person name="Motooka D."/>
            <person name="Nabeya D."/>
            <person name="Jung N."/>
            <person name="Uechi K."/>
            <person name="Horii T."/>
            <person name="Iida T."/>
            <person name="Fujita J."/>
            <person name="Nakamura S."/>
        </authorList>
    </citation>
    <scope>NUCLEOTIDE SEQUENCE [LARGE SCALE GENOMIC DNA]</scope>
    <source>
        <strain evidence="11 12">JCM 15657</strain>
    </source>
</reference>
<keyword evidence="4" id="KW-0520">NAD</keyword>
<dbReference type="Gene3D" id="1.20.1090.10">
    <property type="entry name" value="Dehydroquinate synthase-like - alpha domain"/>
    <property type="match status" value="1"/>
</dbReference>
<feature type="domain" description="3-dehydroquinate synthase N-terminal" evidence="9">
    <location>
        <begin position="68"/>
        <end position="181"/>
    </location>
</feature>
<evidence type="ECO:0000256" key="4">
    <source>
        <dbReference type="ARBA" id="ARBA00023027"/>
    </source>
</evidence>
<evidence type="ECO:0000313" key="11">
    <source>
        <dbReference type="EMBL" id="BBX94925.1"/>
    </source>
</evidence>
<evidence type="ECO:0000259" key="10">
    <source>
        <dbReference type="Pfam" id="PF24621"/>
    </source>
</evidence>
<evidence type="ECO:0000256" key="5">
    <source>
        <dbReference type="ARBA" id="ARBA00023239"/>
    </source>
</evidence>
<organism evidence="11 12">
    <name type="scientific">Mycobacterium lacus</name>
    <dbReference type="NCBI Taxonomy" id="169765"/>
    <lineage>
        <taxon>Bacteria</taxon>
        <taxon>Bacillati</taxon>
        <taxon>Actinomycetota</taxon>
        <taxon>Actinomycetes</taxon>
        <taxon>Mycobacteriales</taxon>
        <taxon>Mycobacteriaceae</taxon>
        <taxon>Mycobacterium</taxon>
    </lineage>
</organism>
<feature type="domain" description="3-dehydroquinate synthase C-terminal" evidence="10">
    <location>
        <begin position="183"/>
        <end position="314"/>
    </location>
</feature>
<dbReference type="InterPro" id="IPR056179">
    <property type="entry name" value="DHQS_C"/>
</dbReference>
<evidence type="ECO:0000256" key="8">
    <source>
        <dbReference type="ARBA" id="ARBA00024092"/>
    </source>
</evidence>
<dbReference type="SUPFAM" id="SSF56796">
    <property type="entry name" value="Dehydroquinate synthase-like"/>
    <property type="match status" value="1"/>
</dbReference>
<sequence length="389" mass="41831">MAATKEINYEVIETADLFNPRNPELGRQPGDHPNEATRLVAMDEAVAQLFGERIRAYFAANSIAVSYLVLPSGDENKVIENVLRVASRLNAIGTPRVGSAPIAIGGGTLQDMVGMAASLYRRGIPYVRVPTTLLGQIDGSVSAKTGVNHDGFRNRLGTFAPPPRTLIDRGLLATLPERQISSGLGEALKMALIKDARLFEILEAHGPRLVAERLQDPGHDGPGIPPGQEVMRRSITGMAEELRKNLWEDDLQRIVDYGHTFSPIVEMRALPELLHGEAVAMGCVFCAILAANRGLLTRAELDRIVATTVGLGLAPSHPLFCDAELLTEGFVDTVRHRGGQQHLTLLNGIGKTVFVNDLADTEIAAAAAEMRMLRQGHDTGASICSGSMA</sequence>
<evidence type="ECO:0000256" key="3">
    <source>
        <dbReference type="ARBA" id="ARBA00022741"/>
    </source>
</evidence>
<protein>
    <recommendedName>
        <fullName evidence="8">2-epi-5-epi-valiolone synthase</fullName>
        <ecNumber evidence="7">4.2.3.152</ecNumber>
    </recommendedName>
</protein>
<evidence type="ECO:0000256" key="6">
    <source>
        <dbReference type="ARBA" id="ARBA00023993"/>
    </source>
</evidence>
<dbReference type="KEGG" id="mlj:MLAC_02190"/>
<dbReference type="PANTHER" id="PTHR43622">
    <property type="entry name" value="3-DEHYDROQUINATE SYNTHASE"/>
    <property type="match status" value="1"/>
</dbReference>
<keyword evidence="5" id="KW-0456">Lyase</keyword>